<feature type="region of interest" description="Disordered" evidence="1">
    <location>
        <begin position="15"/>
        <end position="41"/>
    </location>
</feature>
<dbReference type="AlphaFoldDB" id="A0A7X4GEY1"/>
<evidence type="ECO:0000256" key="1">
    <source>
        <dbReference type="SAM" id="MobiDB-lite"/>
    </source>
</evidence>
<gene>
    <name evidence="2" type="ORF">GR702_00740</name>
</gene>
<evidence type="ECO:0000313" key="2">
    <source>
        <dbReference type="EMBL" id="MYL96299.1"/>
    </source>
</evidence>
<accession>A0A7X4GEY1</accession>
<reference evidence="2 3" key="1">
    <citation type="submission" date="2019-12" db="EMBL/GenBank/DDBJ databases">
        <authorList>
            <person name="Feng G."/>
            <person name="Zhu H."/>
        </authorList>
    </citation>
    <scope>NUCLEOTIDE SEQUENCE [LARGE SCALE GENOMIC DNA]</scope>
    <source>
        <strain evidence="2 3">FGD1</strain>
    </source>
</reference>
<dbReference type="Pfam" id="PF13770">
    <property type="entry name" value="DUF4169"/>
    <property type="match status" value="1"/>
</dbReference>
<dbReference type="RefSeq" id="WP_160984038.1">
    <property type="nucleotide sequence ID" value="NZ_WVTD01000001.1"/>
</dbReference>
<name>A0A7X4GEY1_9SPHN</name>
<protein>
    <submittedName>
        <fullName evidence="2">DUF4169 family protein</fullName>
    </submittedName>
</protein>
<dbReference type="EMBL" id="WVTD01000001">
    <property type="protein sequence ID" value="MYL96299.1"/>
    <property type="molecule type" value="Genomic_DNA"/>
</dbReference>
<dbReference type="Proteomes" id="UP000465810">
    <property type="component" value="Unassembled WGS sequence"/>
</dbReference>
<comment type="caution">
    <text evidence="2">The sequence shown here is derived from an EMBL/GenBank/DDBJ whole genome shotgun (WGS) entry which is preliminary data.</text>
</comment>
<organism evidence="2 3">
    <name type="scientific">Novosphingobium silvae</name>
    <dbReference type="NCBI Taxonomy" id="2692619"/>
    <lineage>
        <taxon>Bacteria</taxon>
        <taxon>Pseudomonadati</taxon>
        <taxon>Pseudomonadota</taxon>
        <taxon>Alphaproteobacteria</taxon>
        <taxon>Sphingomonadales</taxon>
        <taxon>Sphingomonadaceae</taxon>
        <taxon>Novosphingobium</taxon>
    </lineage>
</organism>
<keyword evidence="3" id="KW-1185">Reference proteome</keyword>
<proteinExistence type="predicted"/>
<sequence length="65" mass="7171">MAEIVNLRMARKARTRAAEQAQAGAARAKHGRTKAERLAADAERARIDRAVDGAKIERGDDRQED</sequence>
<dbReference type="InterPro" id="IPR025227">
    <property type="entry name" value="DUF4169"/>
</dbReference>
<evidence type="ECO:0000313" key="3">
    <source>
        <dbReference type="Proteomes" id="UP000465810"/>
    </source>
</evidence>